<organism evidence="1 2">
    <name type="scientific">Vanrija pseudolonga</name>
    <dbReference type="NCBI Taxonomy" id="143232"/>
    <lineage>
        <taxon>Eukaryota</taxon>
        <taxon>Fungi</taxon>
        <taxon>Dikarya</taxon>
        <taxon>Basidiomycota</taxon>
        <taxon>Agaricomycotina</taxon>
        <taxon>Tremellomycetes</taxon>
        <taxon>Trichosporonales</taxon>
        <taxon>Trichosporonaceae</taxon>
        <taxon>Vanrija</taxon>
    </lineage>
</organism>
<reference evidence="1" key="1">
    <citation type="submission" date="2023-10" db="EMBL/GenBank/DDBJ databases">
        <authorList>
            <person name="Noh H."/>
        </authorList>
    </citation>
    <scope>NUCLEOTIDE SEQUENCE</scope>
    <source>
        <strain evidence="1">DUCC4014</strain>
    </source>
</reference>
<dbReference type="Proteomes" id="UP000827549">
    <property type="component" value="Chromosome 3"/>
</dbReference>
<keyword evidence="2" id="KW-1185">Reference proteome</keyword>
<dbReference type="EMBL" id="CP086716">
    <property type="protein sequence ID" value="WOO80151.1"/>
    <property type="molecule type" value="Genomic_DNA"/>
</dbReference>
<dbReference type="GeneID" id="87806905"/>
<gene>
    <name evidence="1" type="ORF">LOC62_03G003664</name>
</gene>
<sequence length="335" mass="37484">MSNREPATAPARPHPKVIIDYRYSPEIMDTIVDSADRGALLALRATSKEYQDRADAKLFRHISLGMTVNKHIRLRDPCDRKLPLRVRENMAQHWSLYAPQVKHFKVIDTAHGFSCPERLNLPPVEYSRVHNGAHPGHSFGVAFEPVSDKLVVFCRCFPMQVSLKRMVMNAGPSSMGLAAGLKVVIHLLPGSFDFYARDTFVATWAKVPDLVIITASSALSTSDAWVHLGHHLARLLRVVRRRNVPIQTITARRYESDAACNAPGWPEVDDVLDPEFWRSNPTTPALSTYHEAQLGQITKTLRQFNVKCVTMSQYKATLTPEQAAAELVANSLLLS</sequence>
<proteinExistence type="predicted"/>
<dbReference type="RefSeq" id="XP_062626183.1">
    <property type="nucleotide sequence ID" value="XM_062770199.1"/>
</dbReference>
<accession>A0AAF0Y8Z9</accession>
<evidence type="ECO:0000313" key="1">
    <source>
        <dbReference type="EMBL" id="WOO80151.1"/>
    </source>
</evidence>
<protein>
    <submittedName>
        <fullName evidence="1">Uncharacterized protein</fullName>
    </submittedName>
</protein>
<name>A0AAF0Y8Z9_9TREE</name>
<dbReference type="AlphaFoldDB" id="A0AAF0Y8Z9"/>
<evidence type="ECO:0000313" key="2">
    <source>
        <dbReference type="Proteomes" id="UP000827549"/>
    </source>
</evidence>